<evidence type="ECO:0000313" key="4">
    <source>
        <dbReference type="Proteomes" id="UP000826271"/>
    </source>
</evidence>
<dbReference type="InterPro" id="IPR006564">
    <property type="entry name" value="Znf_PMZ"/>
</dbReference>
<organism evidence="3 4">
    <name type="scientific">Buddleja alternifolia</name>
    <dbReference type="NCBI Taxonomy" id="168488"/>
    <lineage>
        <taxon>Eukaryota</taxon>
        <taxon>Viridiplantae</taxon>
        <taxon>Streptophyta</taxon>
        <taxon>Embryophyta</taxon>
        <taxon>Tracheophyta</taxon>
        <taxon>Spermatophyta</taxon>
        <taxon>Magnoliopsida</taxon>
        <taxon>eudicotyledons</taxon>
        <taxon>Gunneridae</taxon>
        <taxon>Pentapetalae</taxon>
        <taxon>asterids</taxon>
        <taxon>lamiids</taxon>
        <taxon>Lamiales</taxon>
        <taxon>Scrophulariaceae</taxon>
        <taxon>Buddlejeae</taxon>
        <taxon>Buddleja</taxon>
    </lineage>
</organism>
<dbReference type="PANTHER" id="PTHR31973:SF187">
    <property type="entry name" value="MUTATOR TRANSPOSASE MUDRA PROTEIN"/>
    <property type="match status" value="1"/>
</dbReference>
<comment type="caution">
    <text evidence="3">The sequence shown here is derived from an EMBL/GenBank/DDBJ whole genome shotgun (WGS) entry which is preliminary data.</text>
</comment>
<feature type="domain" description="Zinc finger PMZ-type" evidence="2">
    <location>
        <begin position="216"/>
        <end position="238"/>
    </location>
</feature>
<dbReference type="AlphaFoldDB" id="A0AAV6WZU5"/>
<protein>
    <recommendedName>
        <fullName evidence="2">Zinc finger PMZ-type domain-containing protein</fullName>
    </recommendedName>
</protein>
<feature type="region of interest" description="Disordered" evidence="1">
    <location>
        <begin position="343"/>
        <end position="388"/>
    </location>
</feature>
<accession>A0AAV6WZU5</accession>
<dbReference type="Proteomes" id="UP000826271">
    <property type="component" value="Unassembled WGS sequence"/>
</dbReference>
<dbReference type="SMART" id="SM00575">
    <property type="entry name" value="ZnF_PMZ"/>
    <property type="match status" value="1"/>
</dbReference>
<sequence length="402" mass="44518">MARRSKHALDFTPNYNKLGMFDVCREIGDGEDEATNSDDSDFYDSDYDLEEDDILFEINVDSGVEYVGSEDKEDVYAKMQFEEGDADCAKSDNELDSLCGSDVEPQMKFPKFNLRSENGDPGIPENQFKWTFMSDKQEDLIPAFETLFPDSENRLCAAASATRIEEFGRRMEELKEIDELTYDWEKAEKWESVSCPKIKDLLIKNMKQASECIPMRRWDLNGIPCSHAIFAIWYRNENPEIYVRKGQGNAQIQESNVDVGEGQGNAATMPHDPVAAEASIASQIINSQNLAKSRHKLQSKSAPVAGPSTSRKSPRYPTVAAKIASQAKATGTKNDLQFRNTTAKTASQARVTGKPPSTSALTSNSISMSTSTSANASTTAKSTKSVKSVGSFSHSVTKLWKL</sequence>
<dbReference type="PANTHER" id="PTHR31973">
    <property type="entry name" value="POLYPROTEIN, PUTATIVE-RELATED"/>
    <property type="match status" value="1"/>
</dbReference>
<evidence type="ECO:0000259" key="2">
    <source>
        <dbReference type="SMART" id="SM00575"/>
    </source>
</evidence>
<proteinExistence type="predicted"/>
<reference evidence="3" key="1">
    <citation type="submission" date="2019-10" db="EMBL/GenBank/DDBJ databases">
        <authorList>
            <person name="Zhang R."/>
            <person name="Pan Y."/>
            <person name="Wang J."/>
            <person name="Ma R."/>
            <person name="Yu S."/>
        </authorList>
    </citation>
    <scope>NUCLEOTIDE SEQUENCE</scope>
    <source>
        <strain evidence="3">LA-IB0</strain>
        <tissue evidence="3">Leaf</tissue>
    </source>
</reference>
<gene>
    <name evidence="3" type="ORF">BUALT_Bualt09G0039800</name>
</gene>
<dbReference type="EMBL" id="WHWC01000009">
    <property type="protein sequence ID" value="KAG8376214.1"/>
    <property type="molecule type" value="Genomic_DNA"/>
</dbReference>
<evidence type="ECO:0000256" key="1">
    <source>
        <dbReference type="SAM" id="MobiDB-lite"/>
    </source>
</evidence>
<keyword evidence="4" id="KW-1185">Reference proteome</keyword>
<feature type="compositionally biased region" description="Low complexity" evidence="1">
    <location>
        <begin position="357"/>
        <end position="388"/>
    </location>
</feature>
<evidence type="ECO:0000313" key="3">
    <source>
        <dbReference type="EMBL" id="KAG8376214.1"/>
    </source>
</evidence>
<dbReference type="GO" id="GO:0008270">
    <property type="term" value="F:zinc ion binding"/>
    <property type="evidence" value="ECO:0007669"/>
    <property type="project" value="InterPro"/>
</dbReference>
<name>A0AAV6WZU5_9LAMI</name>
<feature type="region of interest" description="Disordered" evidence="1">
    <location>
        <begin position="290"/>
        <end position="316"/>
    </location>
</feature>